<dbReference type="GO" id="GO:0003955">
    <property type="term" value="F:NAD(P)H dehydrogenase (quinone) activity"/>
    <property type="evidence" value="ECO:0007669"/>
    <property type="project" value="TreeGrafter"/>
</dbReference>
<dbReference type="Proteomes" id="UP000460318">
    <property type="component" value="Unassembled WGS sequence"/>
</dbReference>
<reference evidence="3 4" key="1">
    <citation type="submission" date="2019-12" db="EMBL/GenBank/DDBJ databases">
        <title>Paenibacillus sp. nov., an endophytic bacterium isolated from the stem of Dendrobium.</title>
        <authorList>
            <person name="Zhao R."/>
        </authorList>
    </citation>
    <scope>NUCLEOTIDE SEQUENCE [LARGE SCALE GENOMIC DNA]</scope>
    <source>
        <strain evidence="3 4">HJL G12</strain>
    </source>
</reference>
<dbReference type="GO" id="GO:0009055">
    <property type="term" value="F:electron transfer activity"/>
    <property type="evidence" value="ECO:0007669"/>
    <property type="project" value="TreeGrafter"/>
</dbReference>
<keyword evidence="4" id="KW-1185">Reference proteome</keyword>
<dbReference type="PANTHER" id="PTHR47307">
    <property type="entry name" value="GLUTATHIONE-REGULATED POTASSIUM-EFFLUX SYSTEM ANCILLARY PROTEIN KEFG"/>
    <property type="match status" value="1"/>
</dbReference>
<keyword evidence="1" id="KW-0560">Oxidoreductase</keyword>
<dbReference type="InterPro" id="IPR046980">
    <property type="entry name" value="KefG/KefF"/>
</dbReference>
<gene>
    <name evidence="3" type="ORF">GRF59_18365</name>
</gene>
<dbReference type="InterPro" id="IPR029039">
    <property type="entry name" value="Flavoprotein-like_sf"/>
</dbReference>
<dbReference type="Gene3D" id="3.40.50.360">
    <property type="match status" value="1"/>
</dbReference>
<dbReference type="GO" id="GO:0010181">
    <property type="term" value="F:FMN binding"/>
    <property type="evidence" value="ECO:0007669"/>
    <property type="project" value="TreeGrafter"/>
</dbReference>
<evidence type="ECO:0000313" key="4">
    <source>
        <dbReference type="Proteomes" id="UP000460318"/>
    </source>
</evidence>
<proteinExistence type="predicted"/>
<accession>A0A7X3IL08</accession>
<dbReference type="PANTHER" id="PTHR47307:SF1">
    <property type="entry name" value="GLUTATHIONE-REGULATED POTASSIUM-EFFLUX SYSTEM ANCILLARY PROTEIN KEFG"/>
    <property type="match status" value="1"/>
</dbReference>
<dbReference type="RefSeq" id="WP_160499711.1">
    <property type="nucleotide sequence ID" value="NZ_WUBI01000003.1"/>
</dbReference>
<name>A0A7X3IL08_9BACL</name>
<feature type="domain" description="Flavodoxin-like fold" evidence="2">
    <location>
        <begin position="1"/>
        <end position="169"/>
    </location>
</feature>
<evidence type="ECO:0000259" key="2">
    <source>
        <dbReference type="Pfam" id="PF02525"/>
    </source>
</evidence>
<protein>
    <submittedName>
        <fullName evidence="3">General stress protein</fullName>
    </submittedName>
</protein>
<comment type="caution">
    <text evidence="3">The sequence shown here is derived from an EMBL/GenBank/DDBJ whole genome shotgun (WGS) entry which is preliminary data.</text>
</comment>
<sequence length="179" mass="20170">MKTMVIVAHPDLSHSRVNLGLIQALDGHNDLTIRDLYEAYPDWNINADHERSLLTAHDRIVFQFPFYWYSSPPLLKKWFDDVFTSGWAYGPGGEHLNGKEFMVATTAGGTKNAYRAGGADEFTISELLRPIQRTVTKCSGIFLPPFVVYGVSSAEDDDLEKEGLRYAEHIQTPSRVLVH</sequence>
<evidence type="ECO:0000256" key="1">
    <source>
        <dbReference type="ARBA" id="ARBA00023002"/>
    </source>
</evidence>
<evidence type="ECO:0000313" key="3">
    <source>
        <dbReference type="EMBL" id="MWV45580.1"/>
    </source>
</evidence>
<dbReference type="InterPro" id="IPR003680">
    <property type="entry name" value="Flavodoxin_fold"/>
</dbReference>
<organism evidence="3 4">
    <name type="scientific">Paenibacillus dendrobii</name>
    <dbReference type="NCBI Taxonomy" id="2691084"/>
    <lineage>
        <taxon>Bacteria</taxon>
        <taxon>Bacillati</taxon>
        <taxon>Bacillota</taxon>
        <taxon>Bacilli</taxon>
        <taxon>Bacillales</taxon>
        <taxon>Paenibacillaceae</taxon>
        <taxon>Paenibacillus</taxon>
    </lineage>
</organism>
<dbReference type="SUPFAM" id="SSF52218">
    <property type="entry name" value="Flavoproteins"/>
    <property type="match status" value="1"/>
</dbReference>
<dbReference type="Pfam" id="PF02525">
    <property type="entry name" value="Flavodoxin_2"/>
    <property type="match status" value="1"/>
</dbReference>
<dbReference type="EMBL" id="WUBI01000003">
    <property type="protein sequence ID" value="MWV45580.1"/>
    <property type="molecule type" value="Genomic_DNA"/>
</dbReference>
<dbReference type="AlphaFoldDB" id="A0A7X3IL08"/>